<organism evidence="2 3">
    <name type="scientific">Pseudoalteromonas piscicida</name>
    <dbReference type="NCBI Taxonomy" id="43662"/>
    <lineage>
        <taxon>Bacteria</taxon>
        <taxon>Pseudomonadati</taxon>
        <taxon>Pseudomonadota</taxon>
        <taxon>Gammaproteobacteria</taxon>
        <taxon>Alteromonadales</taxon>
        <taxon>Pseudoalteromonadaceae</taxon>
        <taxon>Pseudoalteromonas</taxon>
    </lineage>
</organism>
<evidence type="ECO:0000313" key="2">
    <source>
        <dbReference type="EMBL" id="PCK31055.1"/>
    </source>
</evidence>
<accession>A0A2A5JNQ2</accession>
<dbReference type="PROSITE" id="PS51257">
    <property type="entry name" value="PROKAR_LIPOPROTEIN"/>
    <property type="match status" value="1"/>
</dbReference>
<comment type="caution">
    <text evidence="2">The sequence shown here is derived from an EMBL/GenBank/DDBJ whole genome shotgun (WGS) entry which is preliminary data.</text>
</comment>
<feature type="signal peptide" evidence="1">
    <location>
        <begin position="1"/>
        <end position="20"/>
    </location>
</feature>
<evidence type="ECO:0008006" key="4">
    <source>
        <dbReference type="Google" id="ProtNLM"/>
    </source>
</evidence>
<reference evidence="3" key="1">
    <citation type="journal article" date="2019" name="Genome Announc.">
        <title>Draft Genome Sequence of Pseudoalteromonas piscicida Strain 36Y ROTHPW, an Hypersaline Seawater Isolate from the South Coast of Sonora, Mexico.</title>
        <authorList>
            <person name="Sanchez-Diaz R."/>
            <person name="Molina-Garza Z.J."/>
            <person name="Cruz-Suarez L.E."/>
            <person name="Selvin J."/>
            <person name="Kiran G.S."/>
            <person name="Ibarra-Gamez J.C."/>
            <person name="Gomez-Gil B."/>
            <person name="Galaviz-Silva L."/>
        </authorList>
    </citation>
    <scope>NUCLEOTIDE SEQUENCE [LARGE SCALE GENOMIC DNA]</scope>
    <source>
        <strain evidence="3">36Y_RITHPW</strain>
    </source>
</reference>
<evidence type="ECO:0000313" key="3">
    <source>
        <dbReference type="Proteomes" id="UP000228621"/>
    </source>
</evidence>
<keyword evidence="1" id="KW-0732">Signal</keyword>
<proteinExistence type="predicted"/>
<dbReference type="AlphaFoldDB" id="A0A2A5JNQ2"/>
<feature type="chain" id="PRO_5012133477" description="Lipoprotein" evidence="1">
    <location>
        <begin position="21"/>
        <end position="170"/>
    </location>
</feature>
<gene>
    <name evidence="2" type="ORF">CEX98_14345</name>
</gene>
<protein>
    <recommendedName>
        <fullName evidence="4">Lipoprotein</fullName>
    </recommendedName>
</protein>
<dbReference type="Proteomes" id="UP000228621">
    <property type="component" value="Unassembled WGS sequence"/>
</dbReference>
<name>A0A2A5JNQ2_PSEO7</name>
<keyword evidence="3" id="KW-1185">Reference proteome</keyword>
<dbReference type="EMBL" id="NKHF01000065">
    <property type="protein sequence ID" value="PCK31055.1"/>
    <property type="molecule type" value="Genomic_DNA"/>
</dbReference>
<sequence length="170" mass="19246">MKRYLIITCLSLLSSCAALGVDINPLIEFQKAEKIKLKMFELFPDYKDKSEARELIELTISSDVELLTLSIENSATLRASIGLCRDGKHIPELAFNSVFFKGKTIEYYLINGLEPRVKDNTKFQYQLYLNYAVLESQIKTRDTLCAEIKGSSYGSSFSSNVIELPLVIDK</sequence>
<evidence type="ECO:0000256" key="1">
    <source>
        <dbReference type="SAM" id="SignalP"/>
    </source>
</evidence>